<sequence>MTENFVEVYVNTPLSVCEARDVKGLYAKARSGIIKGFTGIDDPYEEPLNPEVVCYSEKETLEESVAKVFTALVEMNLLVGGGYEMELFTPLGISNFTSGKGISAQYH</sequence>
<evidence type="ECO:0000313" key="3">
    <source>
        <dbReference type="EMBL" id="ADF88269.1"/>
    </source>
</evidence>
<dbReference type="SUPFAM" id="SSF52540">
    <property type="entry name" value="P-loop containing nucleoside triphosphate hydrolases"/>
    <property type="match status" value="1"/>
</dbReference>
<dbReference type="GO" id="GO:0004781">
    <property type="term" value="F:sulfate adenylyltransferase (ATP) activity"/>
    <property type="evidence" value="ECO:0007669"/>
    <property type="project" value="TreeGrafter"/>
</dbReference>
<evidence type="ECO:0000256" key="1">
    <source>
        <dbReference type="ARBA" id="ARBA00022679"/>
    </source>
</evidence>
<keyword evidence="1" id="KW-0808">Transferase</keyword>
<dbReference type="GO" id="GO:0010134">
    <property type="term" value="P:sulfate assimilation via adenylyl sulfate reduction"/>
    <property type="evidence" value="ECO:0007669"/>
    <property type="project" value="TreeGrafter"/>
</dbReference>
<organism evidence="3">
    <name type="scientific">Aphanizomenon sp. 10E6</name>
    <dbReference type="NCBI Taxonomy" id="459664"/>
    <lineage>
        <taxon>Bacteria</taxon>
        <taxon>Bacillati</taxon>
        <taxon>Cyanobacteriota</taxon>
        <taxon>Cyanophyceae</taxon>
        <taxon>Nostocales</taxon>
        <taxon>Aphanizomenonaceae</taxon>
        <taxon>Aphanizomenon</taxon>
    </lineage>
</organism>
<feature type="domain" description="APS kinase" evidence="2">
    <location>
        <begin position="3"/>
        <end position="54"/>
    </location>
</feature>
<dbReference type="InterPro" id="IPR059117">
    <property type="entry name" value="APS_kinase_dom"/>
</dbReference>
<protein>
    <recommendedName>
        <fullName evidence="2">APS kinase domain-containing protein</fullName>
    </recommendedName>
</protein>
<reference evidence="3" key="1">
    <citation type="journal article" date="2010" name="Microbiology (Mosc.)">
        <title>The cylindrospermopsin gene cluster of Aphanizomenon sp. 10E6: organization and recombination.</title>
        <authorList>
            <person name="Stuken A."/>
            <person name="Jakobsen K.S."/>
        </authorList>
    </citation>
    <scope>NUCLEOTIDE SEQUENCE</scope>
    <source>
        <strain evidence="3">10E6</strain>
    </source>
</reference>
<dbReference type="PANTHER" id="PTHR42700">
    <property type="entry name" value="SULFATE ADENYLYLTRANSFERASE"/>
    <property type="match status" value="1"/>
</dbReference>
<dbReference type="InterPro" id="IPR050512">
    <property type="entry name" value="Sulf_AdTrans/APS_kinase"/>
</dbReference>
<dbReference type="PANTHER" id="PTHR42700:SF1">
    <property type="entry name" value="SULFATE ADENYLYLTRANSFERASE"/>
    <property type="match status" value="1"/>
</dbReference>
<evidence type="ECO:0000259" key="2">
    <source>
        <dbReference type="Pfam" id="PF01583"/>
    </source>
</evidence>
<proteinExistence type="predicted"/>
<accession>D6MS48</accession>
<dbReference type="Gene3D" id="3.40.50.300">
    <property type="entry name" value="P-loop containing nucleotide triphosphate hydrolases"/>
    <property type="match status" value="1"/>
</dbReference>
<dbReference type="AlphaFoldDB" id="D6MS48"/>
<dbReference type="EMBL" id="GQ385961">
    <property type="protein sequence ID" value="ADF88269.1"/>
    <property type="molecule type" value="Genomic_DNA"/>
</dbReference>
<name>D6MS48_9CYAN</name>
<dbReference type="GO" id="GO:0005737">
    <property type="term" value="C:cytoplasm"/>
    <property type="evidence" value="ECO:0007669"/>
    <property type="project" value="TreeGrafter"/>
</dbReference>
<dbReference type="Pfam" id="PF01583">
    <property type="entry name" value="APS_kinase"/>
    <property type="match status" value="1"/>
</dbReference>
<dbReference type="InterPro" id="IPR027417">
    <property type="entry name" value="P-loop_NTPase"/>
</dbReference>
<dbReference type="GO" id="GO:0019379">
    <property type="term" value="P:sulfate assimilation, phosphoadenylyl sulfate reduction by phosphoadenylyl-sulfate reductase (thioredoxin)"/>
    <property type="evidence" value="ECO:0007669"/>
    <property type="project" value="TreeGrafter"/>
</dbReference>